<sequence>MGRSKPRPCIPYHVQKLLSYNRPSDRYVQESQKTTHDTEKRVSRITRSTVASRPSIKSFKDDTWVEPPVVKSHMDIENIPTVNQQIWADKVRAGNVPVSESTLFKMSKLFPGIFRVK</sequence>
<feature type="compositionally biased region" description="Basic and acidic residues" evidence="1">
    <location>
        <begin position="26"/>
        <end position="42"/>
    </location>
</feature>
<accession>A0A9X0AIC9</accession>
<protein>
    <submittedName>
        <fullName evidence="2">Uncharacterized protein</fullName>
    </submittedName>
</protein>
<comment type="caution">
    <text evidence="2">The sequence shown here is derived from an EMBL/GenBank/DDBJ whole genome shotgun (WGS) entry which is preliminary data.</text>
</comment>
<feature type="region of interest" description="Disordered" evidence="1">
    <location>
        <begin position="26"/>
        <end position="47"/>
    </location>
</feature>
<name>A0A9X0AIC9_9HELO</name>
<dbReference type="OrthoDB" id="10335113at2759"/>
<dbReference type="AlphaFoldDB" id="A0A9X0AIC9"/>
<gene>
    <name evidence="2" type="ORF">OCU04_008585</name>
</gene>
<evidence type="ECO:0000313" key="3">
    <source>
        <dbReference type="Proteomes" id="UP001152300"/>
    </source>
</evidence>
<evidence type="ECO:0000313" key="2">
    <source>
        <dbReference type="EMBL" id="KAJ8063357.1"/>
    </source>
</evidence>
<dbReference type="Proteomes" id="UP001152300">
    <property type="component" value="Unassembled WGS sequence"/>
</dbReference>
<dbReference type="EMBL" id="JAPEIS010000009">
    <property type="protein sequence ID" value="KAJ8063357.1"/>
    <property type="molecule type" value="Genomic_DNA"/>
</dbReference>
<keyword evidence="3" id="KW-1185">Reference proteome</keyword>
<reference evidence="2" key="1">
    <citation type="submission" date="2022-11" db="EMBL/GenBank/DDBJ databases">
        <title>Genome Resource of Sclerotinia nivalis Strain SnTB1, a Plant Pathogen Isolated from American Ginseng.</title>
        <authorList>
            <person name="Fan S."/>
        </authorList>
    </citation>
    <scope>NUCLEOTIDE SEQUENCE</scope>
    <source>
        <strain evidence="2">SnTB1</strain>
    </source>
</reference>
<organism evidence="2 3">
    <name type="scientific">Sclerotinia nivalis</name>
    <dbReference type="NCBI Taxonomy" id="352851"/>
    <lineage>
        <taxon>Eukaryota</taxon>
        <taxon>Fungi</taxon>
        <taxon>Dikarya</taxon>
        <taxon>Ascomycota</taxon>
        <taxon>Pezizomycotina</taxon>
        <taxon>Leotiomycetes</taxon>
        <taxon>Helotiales</taxon>
        <taxon>Sclerotiniaceae</taxon>
        <taxon>Sclerotinia</taxon>
    </lineage>
</organism>
<proteinExistence type="predicted"/>
<evidence type="ECO:0000256" key="1">
    <source>
        <dbReference type="SAM" id="MobiDB-lite"/>
    </source>
</evidence>